<evidence type="ECO:0000313" key="2">
    <source>
        <dbReference type="Proteomes" id="UP000499080"/>
    </source>
</evidence>
<gene>
    <name evidence="1" type="ORF">AVEN_74782_1</name>
</gene>
<evidence type="ECO:0000313" key="1">
    <source>
        <dbReference type="EMBL" id="GBO35531.1"/>
    </source>
</evidence>
<name>A0A4Y2WEY5_ARAVE</name>
<proteinExistence type="predicted"/>
<dbReference type="AlphaFoldDB" id="A0A4Y2WEY5"/>
<reference evidence="1 2" key="1">
    <citation type="journal article" date="2019" name="Sci. Rep.">
        <title>Orb-weaving spider Araneus ventricosus genome elucidates the spidroin gene catalogue.</title>
        <authorList>
            <person name="Kono N."/>
            <person name="Nakamura H."/>
            <person name="Ohtoshi R."/>
            <person name="Moran D.A.P."/>
            <person name="Shinohara A."/>
            <person name="Yoshida Y."/>
            <person name="Fujiwara M."/>
            <person name="Mori M."/>
            <person name="Tomita M."/>
            <person name="Arakawa K."/>
        </authorList>
    </citation>
    <scope>NUCLEOTIDE SEQUENCE [LARGE SCALE GENOMIC DNA]</scope>
</reference>
<sequence length="81" mass="9346">MQSERILCLRTVETDQDGSRHTNHVWEDFSKDHLVQPGLIEIMSLSIEPGQIVRLLLSDDIFLKAGQPCLTWLDRNHVLVH</sequence>
<protein>
    <submittedName>
        <fullName evidence="1">Uncharacterized protein</fullName>
    </submittedName>
</protein>
<organism evidence="1 2">
    <name type="scientific">Araneus ventricosus</name>
    <name type="common">Orbweaver spider</name>
    <name type="synonym">Epeira ventricosa</name>
    <dbReference type="NCBI Taxonomy" id="182803"/>
    <lineage>
        <taxon>Eukaryota</taxon>
        <taxon>Metazoa</taxon>
        <taxon>Ecdysozoa</taxon>
        <taxon>Arthropoda</taxon>
        <taxon>Chelicerata</taxon>
        <taxon>Arachnida</taxon>
        <taxon>Araneae</taxon>
        <taxon>Araneomorphae</taxon>
        <taxon>Entelegynae</taxon>
        <taxon>Araneoidea</taxon>
        <taxon>Araneidae</taxon>
        <taxon>Araneus</taxon>
    </lineage>
</organism>
<dbReference type="EMBL" id="BGPR01059514">
    <property type="protein sequence ID" value="GBO35531.1"/>
    <property type="molecule type" value="Genomic_DNA"/>
</dbReference>
<keyword evidence="2" id="KW-1185">Reference proteome</keyword>
<accession>A0A4Y2WEY5</accession>
<comment type="caution">
    <text evidence="1">The sequence shown here is derived from an EMBL/GenBank/DDBJ whole genome shotgun (WGS) entry which is preliminary data.</text>
</comment>
<dbReference type="Proteomes" id="UP000499080">
    <property type="component" value="Unassembled WGS sequence"/>
</dbReference>